<proteinExistence type="predicted"/>
<comment type="caution">
    <text evidence="3">The sequence shown here is derived from an EMBL/GenBank/DDBJ whole genome shotgun (WGS) entry which is preliminary data.</text>
</comment>
<dbReference type="GO" id="GO:0005829">
    <property type="term" value="C:cytosol"/>
    <property type="evidence" value="ECO:0007669"/>
    <property type="project" value="TreeGrafter"/>
</dbReference>
<dbReference type="OrthoDB" id="9814553at2"/>
<dbReference type="Pfam" id="PF01381">
    <property type="entry name" value="HTH_3"/>
    <property type="match status" value="1"/>
</dbReference>
<dbReference type="InterPro" id="IPR010982">
    <property type="entry name" value="Lambda_DNA-bd_dom_sf"/>
</dbReference>
<dbReference type="GO" id="GO:0003677">
    <property type="term" value="F:DNA binding"/>
    <property type="evidence" value="ECO:0007669"/>
    <property type="project" value="UniProtKB-KW"/>
</dbReference>
<dbReference type="SMART" id="SM00530">
    <property type="entry name" value="HTH_XRE"/>
    <property type="match status" value="1"/>
</dbReference>
<dbReference type="Proteomes" id="UP000305541">
    <property type="component" value="Unassembled WGS sequence"/>
</dbReference>
<evidence type="ECO:0000313" key="3">
    <source>
        <dbReference type="EMBL" id="TLQ04071.1"/>
    </source>
</evidence>
<dbReference type="InterPro" id="IPR001387">
    <property type="entry name" value="Cro/C1-type_HTH"/>
</dbReference>
<protein>
    <submittedName>
        <fullName evidence="3">Helix-turn-helix transcriptional regulator</fullName>
    </submittedName>
</protein>
<gene>
    <name evidence="3" type="ORF">FEZ51_06495</name>
</gene>
<accession>A0A5R9BVQ1</accession>
<evidence type="ECO:0000313" key="4">
    <source>
        <dbReference type="Proteomes" id="UP000305541"/>
    </source>
</evidence>
<dbReference type="AlphaFoldDB" id="A0A5R9BVQ1"/>
<dbReference type="PANTHER" id="PTHR46797">
    <property type="entry name" value="HTH-TYPE TRANSCRIPTIONAL REGULATOR"/>
    <property type="match status" value="1"/>
</dbReference>
<feature type="domain" description="HTH cro/C1-type" evidence="2">
    <location>
        <begin position="11"/>
        <end position="66"/>
    </location>
</feature>
<keyword evidence="1" id="KW-0238">DNA-binding</keyword>
<evidence type="ECO:0000259" key="2">
    <source>
        <dbReference type="PROSITE" id="PS50943"/>
    </source>
</evidence>
<name>A0A5R9BVQ1_9LACO</name>
<dbReference type="RefSeq" id="WP_138474463.1">
    <property type="nucleotide sequence ID" value="NZ_VBTH01000010.1"/>
</dbReference>
<dbReference type="Gene3D" id="1.10.260.40">
    <property type="entry name" value="lambda repressor-like DNA-binding domains"/>
    <property type="match status" value="1"/>
</dbReference>
<evidence type="ECO:0000256" key="1">
    <source>
        <dbReference type="ARBA" id="ARBA00023125"/>
    </source>
</evidence>
<organism evidence="3 4">
    <name type="scientific">Pediococcus stilesii</name>
    <dbReference type="NCBI Taxonomy" id="331679"/>
    <lineage>
        <taxon>Bacteria</taxon>
        <taxon>Bacillati</taxon>
        <taxon>Bacillota</taxon>
        <taxon>Bacilli</taxon>
        <taxon>Lactobacillales</taxon>
        <taxon>Lactobacillaceae</taxon>
        <taxon>Pediococcus</taxon>
    </lineage>
</organism>
<dbReference type="PROSITE" id="PS50943">
    <property type="entry name" value="HTH_CROC1"/>
    <property type="match status" value="1"/>
</dbReference>
<dbReference type="GO" id="GO:0003700">
    <property type="term" value="F:DNA-binding transcription factor activity"/>
    <property type="evidence" value="ECO:0007669"/>
    <property type="project" value="TreeGrafter"/>
</dbReference>
<reference evidence="3 4" key="1">
    <citation type="submission" date="2019-05" db="EMBL/GenBank/DDBJ databases">
        <title>The metagenome of a microbial culture collection derived from dairy environment covers the genomic content of the human microbiome.</title>
        <authorList>
            <person name="Roder T."/>
            <person name="Wuthrich D."/>
            <person name="Sattari Z."/>
            <person name="Von Ah U."/>
            <person name="Bar C."/>
            <person name="Ronchi F."/>
            <person name="Macpherson A.J."/>
            <person name="Ganal-Vonarburg S.C."/>
            <person name="Bruggmann R."/>
            <person name="Vergeres G."/>
        </authorList>
    </citation>
    <scope>NUCLEOTIDE SEQUENCE [LARGE SCALE GENOMIC DNA]</scope>
    <source>
        <strain evidence="3 4">FAM 18815</strain>
    </source>
</reference>
<dbReference type="EMBL" id="VBTH01000010">
    <property type="protein sequence ID" value="TLQ04071.1"/>
    <property type="molecule type" value="Genomic_DNA"/>
</dbReference>
<dbReference type="SUPFAM" id="SSF47413">
    <property type="entry name" value="lambda repressor-like DNA-binding domains"/>
    <property type="match status" value="1"/>
</dbReference>
<sequence length="114" mass="13090">MSANINIGKLIKQVRKNSHMTQETLAEKSDLSVNFISRIERTDNQNISWKNIEAISSAMGLSVIELLQVNEEKTQKRGLYLTKLLSILEEMDDLKSEELSKNIIDIIWLLEEKS</sequence>
<dbReference type="CDD" id="cd00093">
    <property type="entry name" value="HTH_XRE"/>
    <property type="match status" value="1"/>
</dbReference>
<dbReference type="PANTHER" id="PTHR46797:SF1">
    <property type="entry name" value="METHYLPHOSPHONATE SYNTHASE"/>
    <property type="match status" value="1"/>
</dbReference>
<dbReference type="InterPro" id="IPR050807">
    <property type="entry name" value="TransReg_Diox_bact_type"/>
</dbReference>